<evidence type="ECO:0000256" key="1">
    <source>
        <dbReference type="SAM" id="Phobius"/>
    </source>
</evidence>
<dbReference type="Proteomes" id="UP000886744">
    <property type="component" value="Unassembled WGS sequence"/>
</dbReference>
<evidence type="ECO:0000313" key="4">
    <source>
        <dbReference type="Proteomes" id="UP000886744"/>
    </source>
</evidence>
<dbReference type="AlphaFoldDB" id="A0A9D1E1A3"/>
<dbReference type="EMBL" id="DVHI01000057">
    <property type="protein sequence ID" value="HIR62733.1"/>
    <property type="molecule type" value="Genomic_DNA"/>
</dbReference>
<evidence type="ECO:0000259" key="2">
    <source>
        <dbReference type="Pfam" id="PF13490"/>
    </source>
</evidence>
<accession>A0A9D1E1A3</accession>
<gene>
    <name evidence="3" type="ORF">IAC94_04335</name>
</gene>
<evidence type="ECO:0000313" key="3">
    <source>
        <dbReference type="EMBL" id="HIR62733.1"/>
    </source>
</evidence>
<dbReference type="InterPro" id="IPR041916">
    <property type="entry name" value="Anti_sigma_zinc_sf"/>
</dbReference>
<keyword evidence="1" id="KW-0472">Membrane</keyword>
<feature type="transmembrane region" description="Helical" evidence="1">
    <location>
        <begin position="71"/>
        <end position="90"/>
    </location>
</feature>
<feature type="domain" description="Putative zinc-finger" evidence="2">
    <location>
        <begin position="10"/>
        <end position="37"/>
    </location>
</feature>
<name>A0A9D1E1A3_9BACT</name>
<organism evidence="3 4">
    <name type="scientific">Candidatus Coprenecus avistercoris</name>
    <dbReference type="NCBI Taxonomy" id="2840730"/>
    <lineage>
        <taxon>Bacteria</taxon>
        <taxon>Pseudomonadati</taxon>
        <taxon>Bacteroidota</taxon>
        <taxon>Bacteroidia</taxon>
        <taxon>Bacteroidales</taxon>
        <taxon>Rikenellaceae</taxon>
        <taxon>Rikenellaceae incertae sedis</taxon>
        <taxon>Candidatus Coprenecus</taxon>
    </lineage>
</organism>
<dbReference type="Gene3D" id="1.10.10.1320">
    <property type="entry name" value="Anti-sigma factor, zinc-finger domain"/>
    <property type="match status" value="1"/>
</dbReference>
<keyword evidence="1" id="KW-1133">Transmembrane helix</keyword>
<reference evidence="3" key="2">
    <citation type="journal article" date="2021" name="PeerJ">
        <title>Extensive microbial diversity within the chicken gut microbiome revealed by metagenomics and culture.</title>
        <authorList>
            <person name="Gilroy R."/>
            <person name="Ravi A."/>
            <person name="Getino M."/>
            <person name="Pursley I."/>
            <person name="Horton D.L."/>
            <person name="Alikhan N.F."/>
            <person name="Baker D."/>
            <person name="Gharbi K."/>
            <person name="Hall N."/>
            <person name="Watson M."/>
            <person name="Adriaenssens E.M."/>
            <person name="Foster-Nyarko E."/>
            <person name="Jarju S."/>
            <person name="Secka A."/>
            <person name="Antonio M."/>
            <person name="Oren A."/>
            <person name="Chaudhuri R.R."/>
            <person name="La Ragione R."/>
            <person name="Hildebrand F."/>
            <person name="Pallen M.J."/>
        </authorList>
    </citation>
    <scope>NUCLEOTIDE SEQUENCE</scope>
    <source>
        <strain evidence="3">ChiHjej13B12-12457</strain>
    </source>
</reference>
<reference evidence="3" key="1">
    <citation type="submission" date="2020-10" db="EMBL/GenBank/DDBJ databases">
        <authorList>
            <person name="Gilroy R."/>
        </authorList>
    </citation>
    <scope>NUCLEOTIDE SEQUENCE</scope>
    <source>
        <strain evidence="3">ChiHjej13B12-12457</strain>
    </source>
</reference>
<sequence length="141" mass="16531">MSGHIDIRTLSDYFLNRLTSEEETVVQEHLSVCPECRARLEAMRRLRRGMFGEEESSMERRPVFFRILRSGWTKAAAAVILICGIGIFTYDTVRNRSNVVEQHQIQNARDIENEVFAIDTFDTEDSLYYQEKYGDDFLHTR</sequence>
<protein>
    <submittedName>
        <fullName evidence="3">Zf-HC2 domain-containing protein</fullName>
    </submittedName>
</protein>
<dbReference type="InterPro" id="IPR027383">
    <property type="entry name" value="Znf_put"/>
</dbReference>
<proteinExistence type="predicted"/>
<keyword evidence="1" id="KW-0812">Transmembrane</keyword>
<comment type="caution">
    <text evidence="3">The sequence shown here is derived from an EMBL/GenBank/DDBJ whole genome shotgun (WGS) entry which is preliminary data.</text>
</comment>
<dbReference type="Pfam" id="PF13490">
    <property type="entry name" value="zf-HC2"/>
    <property type="match status" value="1"/>
</dbReference>